<accession>A0A9N9QAF7</accession>
<protein>
    <recommendedName>
        <fullName evidence="4">Single domain-containing protein</fullName>
    </recommendedName>
</protein>
<keyword evidence="3" id="KW-1185">Reference proteome</keyword>
<organism evidence="2 3">
    <name type="scientific">Ceutorhynchus assimilis</name>
    <name type="common">cabbage seed weevil</name>
    <dbReference type="NCBI Taxonomy" id="467358"/>
    <lineage>
        <taxon>Eukaryota</taxon>
        <taxon>Metazoa</taxon>
        <taxon>Ecdysozoa</taxon>
        <taxon>Arthropoda</taxon>
        <taxon>Hexapoda</taxon>
        <taxon>Insecta</taxon>
        <taxon>Pterygota</taxon>
        <taxon>Neoptera</taxon>
        <taxon>Endopterygota</taxon>
        <taxon>Coleoptera</taxon>
        <taxon>Polyphaga</taxon>
        <taxon>Cucujiformia</taxon>
        <taxon>Curculionidae</taxon>
        <taxon>Ceutorhynchinae</taxon>
        <taxon>Ceutorhynchus</taxon>
    </lineage>
</organism>
<keyword evidence="1" id="KW-0472">Membrane</keyword>
<dbReference type="AlphaFoldDB" id="A0A9N9QAF7"/>
<reference evidence="2" key="1">
    <citation type="submission" date="2022-01" db="EMBL/GenBank/DDBJ databases">
        <authorList>
            <person name="King R."/>
        </authorList>
    </citation>
    <scope>NUCLEOTIDE SEQUENCE</scope>
</reference>
<evidence type="ECO:0000256" key="1">
    <source>
        <dbReference type="SAM" id="Phobius"/>
    </source>
</evidence>
<proteinExistence type="predicted"/>
<dbReference type="EMBL" id="OU892287">
    <property type="protein sequence ID" value="CAG9762283.1"/>
    <property type="molecule type" value="Genomic_DNA"/>
</dbReference>
<keyword evidence="1" id="KW-0812">Transmembrane</keyword>
<feature type="transmembrane region" description="Helical" evidence="1">
    <location>
        <begin position="22"/>
        <end position="41"/>
    </location>
</feature>
<gene>
    <name evidence="2" type="ORF">CEUTPL_LOCUS2966</name>
</gene>
<evidence type="ECO:0008006" key="4">
    <source>
        <dbReference type="Google" id="ProtNLM"/>
    </source>
</evidence>
<keyword evidence="1" id="KW-1133">Transmembrane helix</keyword>
<name>A0A9N9QAF7_9CUCU</name>
<dbReference type="Proteomes" id="UP001152799">
    <property type="component" value="Chromosome 11"/>
</dbReference>
<sequence>MFNVCYALVDENSRYSLQKLKIMKLQIITICLALFAMVLPIRGYCYSNVTGVMTNGQKKYILDKCMQAECRLDKSFLYLYTCLSGDETGQRTFFTSKKYPHCCNDRWRI</sequence>
<evidence type="ECO:0000313" key="2">
    <source>
        <dbReference type="EMBL" id="CAG9762283.1"/>
    </source>
</evidence>
<evidence type="ECO:0000313" key="3">
    <source>
        <dbReference type="Proteomes" id="UP001152799"/>
    </source>
</evidence>